<accession>A0A126PZY5</accession>
<name>A0A126PZY5_ALTMA</name>
<dbReference type="EMBL" id="MIPY01000041">
    <property type="protein sequence ID" value="OES25679.1"/>
    <property type="molecule type" value="Genomic_DNA"/>
</dbReference>
<dbReference type="PATRIC" id="fig|28108.61.peg.4481"/>
<reference evidence="1 3" key="1">
    <citation type="submission" date="2015-12" db="EMBL/GenBank/DDBJ databases">
        <authorList>
            <person name="Shamseldin A."/>
            <person name="Moawad H."/>
            <person name="Abd El-Rahim W.M."/>
            <person name="Sadowsky M.J."/>
        </authorList>
    </citation>
    <scope>NUCLEOTIDE SEQUENCE [LARGE SCALE GENOMIC DNA]</scope>
    <source>
        <strain evidence="1 3">D7</strain>
    </source>
</reference>
<evidence type="ECO:0000313" key="1">
    <source>
        <dbReference type="EMBL" id="AMJ98542.1"/>
    </source>
</evidence>
<organism evidence="1 3">
    <name type="scientific">Alteromonas macleodii</name>
    <name type="common">Pseudoalteromonas macleodii</name>
    <dbReference type="NCBI Taxonomy" id="28108"/>
    <lineage>
        <taxon>Bacteria</taxon>
        <taxon>Pseudomonadati</taxon>
        <taxon>Pseudomonadota</taxon>
        <taxon>Gammaproteobacteria</taxon>
        <taxon>Alteromonadales</taxon>
        <taxon>Alteromonadaceae</taxon>
        <taxon>Alteromonas/Salinimonas group</taxon>
        <taxon>Alteromonas</taxon>
    </lineage>
</organism>
<dbReference type="Proteomes" id="UP000063991">
    <property type="component" value="Chromosome"/>
</dbReference>
<sequence length="422" mass="47745">MNALKATKTVSVLSASASAIREHLEDLKSLQLEHGALYKNDAGVVIFASEENATLFAPALLEHFDGRDAIVVYKKDEKVYFFATFNGNFIDEFEFSITDSDSNDIERLRRFCSLYPSELSSTPFYSNVNAEAADENSVLLDGIELPLSIEREKGFQELKSLKPVLASELEKELARTSTSKFPFKWLLLLSVIGFFSYLYFPADEPIEVVADDKNREVKVINHYLGLKHFYTDGKRGVNPKPILRDVYQQLMSAKQLRGWEISEVKVVNEGDGQVTEYLVLTSTYGLVAELTQFAHKGKYNLNVSGSEAFLARKIYSENIYNSYGRFHVGTFHNWLSSATDDLWDDVDYAIIPSQSETSSRWQISEAEITFPIFHPEDLESFGSLLKGFPYSFSYLEMKTINPYVDAWEAVVKLEIAGVETNA</sequence>
<proteinExistence type="predicted"/>
<protein>
    <submittedName>
        <fullName evidence="1">Uncharacterized protein</fullName>
    </submittedName>
</protein>
<evidence type="ECO:0000313" key="4">
    <source>
        <dbReference type="Proteomes" id="UP000095392"/>
    </source>
</evidence>
<keyword evidence="4" id="KW-1185">Reference proteome</keyword>
<reference evidence="2 4" key="2">
    <citation type="submission" date="2016-09" db="EMBL/GenBank/DDBJ databases">
        <title>Draft Genome Sequence of four Alteromonas macleodii strains isolated from copper coupons and grown long-term at elevated copper levels.</title>
        <authorList>
            <person name="Cusick K."/>
            <person name="Dale J."/>
            <person name="Little B."/>
            <person name="Biffinger J."/>
        </authorList>
    </citation>
    <scope>NUCLEOTIDE SEQUENCE [LARGE SCALE GENOMIC DNA]</scope>
    <source>
        <strain evidence="2 4">KCP01</strain>
    </source>
</reference>
<gene>
    <name evidence="1" type="ORF">AVL55_10400</name>
    <name evidence="2" type="ORF">BFV95_4361</name>
</gene>
<dbReference type="Proteomes" id="UP000095392">
    <property type="component" value="Unassembled WGS sequence"/>
</dbReference>
<dbReference type="OrthoDB" id="6376909at2"/>
<dbReference type="RefSeq" id="WP_061095081.1">
    <property type="nucleotide sequence ID" value="NZ_CP014323.1"/>
</dbReference>
<evidence type="ECO:0000313" key="2">
    <source>
        <dbReference type="EMBL" id="OES25679.1"/>
    </source>
</evidence>
<evidence type="ECO:0000313" key="3">
    <source>
        <dbReference type="Proteomes" id="UP000063991"/>
    </source>
</evidence>
<dbReference type="EMBL" id="CP014323">
    <property type="protein sequence ID" value="AMJ98542.1"/>
    <property type="molecule type" value="Genomic_DNA"/>
</dbReference>
<dbReference type="AlphaFoldDB" id="A0A126PZY5"/>